<evidence type="ECO:0000313" key="3">
    <source>
        <dbReference type="Proteomes" id="UP001244490"/>
    </source>
</evidence>
<feature type="domain" description="Glutamate synthase central-N" evidence="1">
    <location>
        <begin position="34"/>
        <end position="91"/>
    </location>
</feature>
<proteinExistence type="predicted"/>
<dbReference type="GO" id="GO:0015930">
    <property type="term" value="F:glutamate synthase activity"/>
    <property type="evidence" value="ECO:0007669"/>
    <property type="project" value="InterPro"/>
</dbReference>
<dbReference type="RefSeq" id="WP_305202349.1">
    <property type="nucleotide sequence ID" value="NZ_JAUUIA010000429.1"/>
</dbReference>
<evidence type="ECO:0000313" key="2">
    <source>
        <dbReference type="EMBL" id="MDP0971187.1"/>
    </source>
</evidence>
<dbReference type="SUPFAM" id="SSF51395">
    <property type="entry name" value="FMN-linked oxidoreductases"/>
    <property type="match status" value="1"/>
</dbReference>
<gene>
    <name evidence="2" type="ORF">Q6294_30055</name>
</gene>
<dbReference type="InterPro" id="IPR013785">
    <property type="entry name" value="Aldolase_TIM"/>
</dbReference>
<accession>A0AAW8APX8</accession>
<feature type="non-terminal residue" evidence="2">
    <location>
        <position position="91"/>
    </location>
</feature>
<organism evidence="2 3">
    <name type="scientific">Klebsiella pneumoniae</name>
    <dbReference type="NCBI Taxonomy" id="573"/>
    <lineage>
        <taxon>Bacteria</taxon>
        <taxon>Pseudomonadati</taxon>
        <taxon>Pseudomonadota</taxon>
        <taxon>Gammaproteobacteria</taxon>
        <taxon>Enterobacterales</taxon>
        <taxon>Enterobacteriaceae</taxon>
        <taxon>Klebsiella/Raoultella group</taxon>
        <taxon>Klebsiella</taxon>
        <taxon>Klebsiella pneumoniae complex</taxon>
    </lineage>
</organism>
<dbReference type="AlphaFoldDB" id="A0AAW8APX8"/>
<comment type="caution">
    <text evidence="2">The sequence shown here is derived from an EMBL/GenBank/DDBJ whole genome shotgun (WGS) entry which is preliminary data.</text>
</comment>
<reference evidence="2" key="1">
    <citation type="submission" date="2023-07" db="EMBL/GenBank/DDBJ databases">
        <authorList>
            <person name="Peng Z."/>
        </authorList>
    </citation>
    <scope>NUCLEOTIDE SEQUENCE</scope>
    <source>
        <strain evidence="2">KP219</strain>
    </source>
</reference>
<feature type="non-terminal residue" evidence="2">
    <location>
        <position position="1"/>
    </location>
</feature>
<dbReference type="Gene3D" id="3.20.20.70">
    <property type="entry name" value="Aldolase class I"/>
    <property type="match status" value="1"/>
</dbReference>
<dbReference type="EMBL" id="JAUUIA010000429">
    <property type="protein sequence ID" value="MDP0971187.1"/>
    <property type="molecule type" value="Genomic_DNA"/>
</dbReference>
<dbReference type="Proteomes" id="UP001244490">
    <property type="component" value="Unassembled WGS sequence"/>
</dbReference>
<sequence length="91" mass="10794">YKQWLRKNALRIQATMEDNDHGSAFYDVDQLKQYMKMYQVTFEERDQVLRPLGEQGYEAVGSMGDDTPMAVLSQRVRTPYDYFRQQFAQVT</sequence>
<name>A0AAW8APX8_KLEPN</name>
<dbReference type="InterPro" id="IPR006982">
    <property type="entry name" value="Glu_synth_centr_N"/>
</dbReference>
<dbReference type="Pfam" id="PF04898">
    <property type="entry name" value="Glu_syn_central"/>
    <property type="match status" value="1"/>
</dbReference>
<evidence type="ECO:0000259" key="1">
    <source>
        <dbReference type="Pfam" id="PF04898"/>
    </source>
</evidence>
<protein>
    <submittedName>
        <fullName evidence="2">Glutamate synthase central domain-containing protein</fullName>
    </submittedName>
</protein>